<dbReference type="RefSeq" id="WP_133212292.1">
    <property type="nucleotide sequence ID" value="NZ_SMSE01000002.1"/>
</dbReference>
<sequence length="139" mass="15699">MIISLNITNADHVQHMFRHYQRTVYGLALPYTRDCSYTGILSQGEDLFISGHGSPVSIGHQEGEPRFTPSQMAEWLENWVLPCNYWGNIYIAAPGARADFLDGLHRALGPAFRGRIHGQFDLAYSQLNPPQQDAWIRVA</sequence>
<evidence type="ECO:0000313" key="1">
    <source>
        <dbReference type="EMBL" id="TDG13884.1"/>
    </source>
</evidence>
<organism evidence="1 2">
    <name type="scientific">Seongchinamella unica</name>
    <dbReference type="NCBI Taxonomy" id="2547392"/>
    <lineage>
        <taxon>Bacteria</taxon>
        <taxon>Pseudomonadati</taxon>
        <taxon>Pseudomonadota</taxon>
        <taxon>Gammaproteobacteria</taxon>
        <taxon>Cellvibrionales</taxon>
        <taxon>Halieaceae</taxon>
        <taxon>Seongchinamella</taxon>
    </lineage>
</organism>
<protein>
    <submittedName>
        <fullName evidence="1">Uncharacterized protein</fullName>
    </submittedName>
</protein>
<accession>A0A4V2ZXA4</accession>
<name>A0A4V2ZXA4_9GAMM</name>
<reference evidence="1 2" key="1">
    <citation type="submission" date="2019-03" db="EMBL/GenBank/DDBJ databases">
        <title>Seongchinamella monodicae gen. nov., sp. nov., a novel member of the Gammaproteobacteria isolated from a tidal mudflat of beach.</title>
        <authorList>
            <person name="Yang H.G."/>
            <person name="Kang J.W."/>
            <person name="Lee S.D."/>
        </authorList>
    </citation>
    <scope>NUCLEOTIDE SEQUENCE [LARGE SCALE GENOMIC DNA]</scope>
    <source>
        <strain evidence="1 2">GH4-78</strain>
    </source>
</reference>
<proteinExistence type="predicted"/>
<gene>
    <name evidence="1" type="ORF">E2F43_10305</name>
</gene>
<dbReference type="OrthoDB" id="5733475at2"/>
<dbReference type="AlphaFoldDB" id="A0A4V2ZXA4"/>
<comment type="caution">
    <text evidence="1">The sequence shown here is derived from an EMBL/GenBank/DDBJ whole genome shotgun (WGS) entry which is preliminary data.</text>
</comment>
<evidence type="ECO:0000313" key="2">
    <source>
        <dbReference type="Proteomes" id="UP000295554"/>
    </source>
</evidence>
<keyword evidence="2" id="KW-1185">Reference proteome</keyword>
<dbReference type="Proteomes" id="UP000295554">
    <property type="component" value="Unassembled WGS sequence"/>
</dbReference>
<dbReference type="EMBL" id="SMSE01000002">
    <property type="protein sequence ID" value="TDG13884.1"/>
    <property type="molecule type" value="Genomic_DNA"/>
</dbReference>